<dbReference type="AlphaFoldDB" id="A0AAD4EKE5"/>
<protein>
    <submittedName>
        <fullName evidence="2">Uncharacterized protein</fullName>
    </submittedName>
</protein>
<reference evidence="2" key="1">
    <citation type="journal article" date="2020" name="New Phytol.">
        <title>Comparative genomics reveals dynamic genome evolution in host specialist ectomycorrhizal fungi.</title>
        <authorList>
            <person name="Lofgren L.A."/>
            <person name="Nguyen N.H."/>
            <person name="Vilgalys R."/>
            <person name="Ruytinx J."/>
            <person name="Liao H.L."/>
            <person name="Branco S."/>
            <person name="Kuo A."/>
            <person name="LaButti K."/>
            <person name="Lipzen A."/>
            <person name="Andreopoulos W."/>
            <person name="Pangilinan J."/>
            <person name="Riley R."/>
            <person name="Hundley H."/>
            <person name="Na H."/>
            <person name="Barry K."/>
            <person name="Grigoriev I.V."/>
            <person name="Stajich J.E."/>
            <person name="Kennedy P.G."/>
        </authorList>
    </citation>
    <scope>NUCLEOTIDE SEQUENCE</scope>
    <source>
        <strain evidence="2">FC203</strain>
    </source>
</reference>
<dbReference type="GeneID" id="64670752"/>
<accession>A0AAD4EKE5</accession>
<name>A0AAD4EKE5_9AGAM</name>
<keyword evidence="3" id="KW-1185">Reference proteome</keyword>
<evidence type="ECO:0000313" key="3">
    <source>
        <dbReference type="Proteomes" id="UP001195769"/>
    </source>
</evidence>
<comment type="caution">
    <text evidence="2">The sequence shown here is derived from an EMBL/GenBank/DDBJ whole genome shotgun (WGS) entry which is preliminary data.</text>
</comment>
<organism evidence="2 3">
    <name type="scientific">Suillus fuscotomentosus</name>
    <dbReference type="NCBI Taxonomy" id="1912939"/>
    <lineage>
        <taxon>Eukaryota</taxon>
        <taxon>Fungi</taxon>
        <taxon>Dikarya</taxon>
        <taxon>Basidiomycota</taxon>
        <taxon>Agaricomycotina</taxon>
        <taxon>Agaricomycetes</taxon>
        <taxon>Agaricomycetidae</taxon>
        <taxon>Boletales</taxon>
        <taxon>Suillineae</taxon>
        <taxon>Suillaceae</taxon>
        <taxon>Suillus</taxon>
    </lineage>
</organism>
<feature type="region of interest" description="Disordered" evidence="1">
    <location>
        <begin position="39"/>
        <end position="128"/>
    </location>
</feature>
<gene>
    <name evidence="2" type="ORF">F5891DRAFT_974398</name>
</gene>
<feature type="compositionally biased region" description="Low complexity" evidence="1">
    <location>
        <begin position="48"/>
        <end position="61"/>
    </location>
</feature>
<dbReference type="RefSeq" id="XP_041233320.1">
    <property type="nucleotide sequence ID" value="XM_041376454.1"/>
</dbReference>
<sequence>MSKPAGVGSRTRIHTHTASAEYYPRREYLRVTVWRIGNNTRVNPPTIDGGSSSTKDGGTTKQSQKVTAVAPSASTKKLGRRDHTSSESMTWPEHYQHRVKGQGHALPESSEQDTTAAQSAAGKQVKKNEITHKLRAGHRCSNINISKLKDKITHILRVGHRRGTISISTISVSFGGVLALNVRIYYPPFVRIYPPYQDILSLLSTKYDTYILMLWVIL</sequence>
<evidence type="ECO:0000313" key="2">
    <source>
        <dbReference type="EMBL" id="KAG1907745.1"/>
    </source>
</evidence>
<evidence type="ECO:0000256" key="1">
    <source>
        <dbReference type="SAM" id="MobiDB-lite"/>
    </source>
</evidence>
<dbReference type="Proteomes" id="UP001195769">
    <property type="component" value="Unassembled WGS sequence"/>
</dbReference>
<proteinExistence type="predicted"/>
<dbReference type="EMBL" id="JABBWK010000002">
    <property type="protein sequence ID" value="KAG1907745.1"/>
    <property type="molecule type" value="Genomic_DNA"/>
</dbReference>